<feature type="transmembrane region" description="Helical" evidence="6">
    <location>
        <begin position="177"/>
        <end position="199"/>
    </location>
</feature>
<dbReference type="RefSeq" id="WP_216122756.1">
    <property type="nucleotide sequence ID" value="NZ_CP086239.1"/>
</dbReference>
<keyword evidence="4 6" id="KW-1133">Transmembrane helix</keyword>
<gene>
    <name evidence="7" type="ORF">LL038_23200</name>
</gene>
<evidence type="ECO:0000313" key="7">
    <source>
        <dbReference type="EMBL" id="WAG60395.1"/>
    </source>
</evidence>
<feature type="transmembrane region" description="Helical" evidence="6">
    <location>
        <begin position="425"/>
        <end position="444"/>
    </location>
</feature>
<feature type="transmembrane region" description="Helical" evidence="6">
    <location>
        <begin position="303"/>
        <end position="326"/>
    </location>
</feature>
<name>A0AA47I6Z4_9CLOT</name>
<evidence type="ECO:0000256" key="5">
    <source>
        <dbReference type="ARBA" id="ARBA00023136"/>
    </source>
</evidence>
<feature type="transmembrane region" description="Helical" evidence="6">
    <location>
        <begin position="392"/>
        <end position="413"/>
    </location>
</feature>
<feature type="transmembrane region" description="Helical" evidence="6">
    <location>
        <begin position="116"/>
        <end position="140"/>
    </location>
</feature>
<feature type="transmembrane region" description="Helical" evidence="6">
    <location>
        <begin position="80"/>
        <end position="104"/>
    </location>
</feature>
<dbReference type="InterPro" id="IPR050833">
    <property type="entry name" value="Poly_Biosynth_Transport"/>
</dbReference>
<keyword evidence="2" id="KW-1003">Cell membrane</keyword>
<accession>A0AA47I6Z4</accession>
<feature type="transmembrane region" description="Helical" evidence="6">
    <location>
        <begin position="36"/>
        <end position="59"/>
    </location>
</feature>
<feature type="transmembrane region" description="Helical" evidence="6">
    <location>
        <begin position="152"/>
        <end position="171"/>
    </location>
</feature>
<dbReference type="PANTHER" id="PTHR30250">
    <property type="entry name" value="PST FAMILY PREDICTED COLANIC ACID TRANSPORTER"/>
    <property type="match status" value="1"/>
</dbReference>
<feature type="transmembrane region" description="Helical" evidence="6">
    <location>
        <begin position="450"/>
        <end position="470"/>
    </location>
</feature>
<reference evidence="7" key="1">
    <citation type="submission" date="2021-11" db="EMBL/GenBank/DDBJ databases">
        <title>Clostridia strains as spoilage organisms.</title>
        <authorList>
            <person name="Wambui J."/>
            <person name="Stevens M.J.A."/>
            <person name="Stephan R."/>
        </authorList>
    </citation>
    <scope>NUCLEOTIDE SEQUENCE</scope>
    <source>
        <strain evidence="7">CF009</strain>
    </source>
</reference>
<dbReference type="AlphaFoldDB" id="A0AA47I6Z4"/>
<keyword evidence="3 6" id="KW-0812">Transmembrane</keyword>
<dbReference type="Proteomes" id="UP001164733">
    <property type="component" value="Chromosome"/>
</dbReference>
<feature type="transmembrane region" description="Helical" evidence="6">
    <location>
        <begin position="262"/>
        <end position="282"/>
    </location>
</feature>
<feature type="transmembrane region" description="Helical" evidence="6">
    <location>
        <begin position="7"/>
        <end position="24"/>
    </location>
</feature>
<dbReference type="GO" id="GO:0005886">
    <property type="term" value="C:plasma membrane"/>
    <property type="evidence" value="ECO:0007669"/>
    <property type="project" value="UniProtKB-SubCell"/>
</dbReference>
<organism evidence="7 8">
    <name type="scientific">Clostridium estertheticum</name>
    <dbReference type="NCBI Taxonomy" id="238834"/>
    <lineage>
        <taxon>Bacteria</taxon>
        <taxon>Bacillati</taxon>
        <taxon>Bacillota</taxon>
        <taxon>Clostridia</taxon>
        <taxon>Eubacteriales</taxon>
        <taxon>Clostridiaceae</taxon>
        <taxon>Clostridium</taxon>
    </lineage>
</organism>
<evidence type="ECO:0000256" key="2">
    <source>
        <dbReference type="ARBA" id="ARBA00022475"/>
    </source>
</evidence>
<dbReference type="PANTHER" id="PTHR30250:SF11">
    <property type="entry name" value="O-ANTIGEN TRANSPORTER-RELATED"/>
    <property type="match status" value="1"/>
</dbReference>
<protein>
    <submittedName>
        <fullName evidence="7">Oligosaccharide flippase family protein</fullName>
    </submittedName>
</protein>
<feature type="transmembrane region" description="Helical" evidence="6">
    <location>
        <begin position="338"/>
        <end position="359"/>
    </location>
</feature>
<feature type="transmembrane region" description="Helical" evidence="6">
    <location>
        <begin position="220"/>
        <end position="242"/>
    </location>
</feature>
<evidence type="ECO:0000256" key="3">
    <source>
        <dbReference type="ARBA" id="ARBA00022692"/>
    </source>
</evidence>
<evidence type="ECO:0000256" key="4">
    <source>
        <dbReference type="ARBA" id="ARBA00022989"/>
    </source>
</evidence>
<keyword evidence="5 6" id="KW-0472">Membrane</keyword>
<comment type="subcellular location">
    <subcellularLocation>
        <location evidence="1">Cell membrane</location>
        <topology evidence="1">Multi-pass membrane protein</topology>
    </subcellularLocation>
</comment>
<dbReference type="Pfam" id="PF13440">
    <property type="entry name" value="Polysacc_synt_3"/>
    <property type="match status" value="1"/>
</dbReference>
<evidence type="ECO:0000256" key="1">
    <source>
        <dbReference type="ARBA" id="ARBA00004651"/>
    </source>
</evidence>
<dbReference type="EMBL" id="CP086239">
    <property type="protein sequence ID" value="WAG60395.1"/>
    <property type="molecule type" value="Genomic_DNA"/>
</dbReference>
<proteinExistence type="predicted"/>
<evidence type="ECO:0000313" key="8">
    <source>
        <dbReference type="Proteomes" id="UP001164733"/>
    </source>
</evidence>
<sequence>MNKRVNAFFSMGLVSIFQILSNIIRSKLTAVILGTYGIGVLSVINNILGIGQIAGNLGINNGIVKKISDDVDDKEEIQNVISTSYITSLISSIIILIAMILFSKQISVQNFNNEKYYIIIIIVAFSVPITTFNSIDGAIINGFKEIKVISRVAILTSIINVIASVFFIYSFKLNGAIYSIVAMSVVGYIINFVALKYILCKKQIKFKISLHRYKINIFKTLIAFGSTSIFAALFTNVSMLVIKTAITKKLGMDYNGIFQADWSIMNQYIGIIFTSCGVYYFPTLCSLKTNEERVEEMNKTLEMLLLVIVPVFIAILLFKNIIIGLLYSSKFALSAELLSVFIIGDYFKVIAWTIGYVFAPIYKLREFIIIDFIANVFFTVSSILLLNKFGSLYGIAYAYVALNILLCIIYYIYLKKNINFEFKSYTRKNMLLSFAILTCSYVVIEILNIKFLYKAIILFVILGVWAKLVIDEKKLIKIKKYINKKVHKN</sequence>
<evidence type="ECO:0000256" key="6">
    <source>
        <dbReference type="SAM" id="Phobius"/>
    </source>
</evidence>
<feature type="transmembrane region" description="Helical" evidence="6">
    <location>
        <begin position="366"/>
        <end position="386"/>
    </location>
</feature>